<dbReference type="AlphaFoldDB" id="H9UFF3"/>
<reference evidence="4" key="1">
    <citation type="journal article" date="2013" name="Stand. Genomic Sci.">
        <title>Complete genome sequence of the halophilic bacterium Spirochaeta africana type strain (Z-7692(T)) from the alkaline Lake Magadi in the East African Rift.</title>
        <authorList>
            <person name="Liolos K."/>
            <person name="Abt B."/>
            <person name="Scheuner C."/>
            <person name="Teshima H."/>
            <person name="Held B."/>
            <person name="Lapidus A."/>
            <person name="Nolan M."/>
            <person name="Lucas S."/>
            <person name="Deshpande S."/>
            <person name="Cheng J.F."/>
            <person name="Tapia R."/>
            <person name="Goodwin L.A."/>
            <person name="Pitluck S."/>
            <person name="Pagani I."/>
            <person name="Ivanova N."/>
            <person name="Mavromatis K."/>
            <person name="Mikhailova N."/>
            <person name="Huntemann M."/>
            <person name="Pati A."/>
            <person name="Chen A."/>
            <person name="Palaniappan K."/>
            <person name="Land M."/>
            <person name="Rohde M."/>
            <person name="Tindall B.J."/>
            <person name="Detter J.C."/>
            <person name="Goker M."/>
            <person name="Bristow J."/>
            <person name="Eisen J.A."/>
            <person name="Markowitz V."/>
            <person name="Hugenholtz P."/>
            <person name="Woyke T."/>
            <person name="Klenk H.P."/>
            <person name="Kyrpides N.C."/>
        </authorList>
    </citation>
    <scope>NUCLEOTIDE SEQUENCE</scope>
    <source>
        <strain evidence="4">ATCC 700263 / DSM 8902 / Z-7692</strain>
    </source>
</reference>
<dbReference type="Proteomes" id="UP000007383">
    <property type="component" value="Chromosome"/>
</dbReference>
<dbReference type="GO" id="GO:0010181">
    <property type="term" value="F:FMN binding"/>
    <property type="evidence" value="ECO:0007669"/>
    <property type="project" value="InterPro"/>
</dbReference>
<dbReference type="PATRIC" id="fig|889378.3.peg.140"/>
<name>H9UFF3_SPIAZ</name>
<evidence type="ECO:0000313" key="4">
    <source>
        <dbReference type="Proteomes" id="UP000007383"/>
    </source>
</evidence>
<dbReference type="InterPro" id="IPR008254">
    <property type="entry name" value="Flavodoxin/NO_synth"/>
</dbReference>
<evidence type="ECO:0000256" key="1">
    <source>
        <dbReference type="ARBA" id="ARBA00006961"/>
    </source>
</evidence>
<dbReference type="PANTHER" id="PTHR30546:SF23">
    <property type="entry name" value="FLAVOPROTEIN-LIKE PROTEIN YCP4-RELATED"/>
    <property type="match status" value="1"/>
</dbReference>
<dbReference type="HOGENOM" id="CLU_051402_0_2_12"/>
<dbReference type="STRING" id="889378.Spiaf_0137"/>
<dbReference type="InterPro" id="IPR010089">
    <property type="entry name" value="Flavoprotein_WrbA-like"/>
</dbReference>
<gene>
    <name evidence="3" type="ordered locus">Spiaf_0137</name>
</gene>
<sequence length="206" mass="21749">MSSQPKIKVLFYSTYGHMYQMAEAAAEGARQAGAKVELKRFPEIIPAEQLQAMGAAEAQKAFAHIPEAGPTDFEELDGLIIVTATRYSNIPGQVANILDQTGKSWAQQLLKGKVGGAIVGTGTQHGGQESAALTVHRFFLHMGMVVAGLPSTFQGMFGVDEVKGGTPYGATTVSGADGSRMPSEVELEAARYQAAYITELAGKLKG</sequence>
<dbReference type="OrthoDB" id="9801479at2"/>
<feature type="domain" description="Flavodoxin-like" evidence="2">
    <location>
        <begin position="7"/>
        <end position="197"/>
    </location>
</feature>
<dbReference type="eggNOG" id="COG0655">
    <property type="taxonomic scope" value="Bacteria"/>
</dbReference>
<dbReference type="SUPFAM" id="SSF52218">
    <property type="entry name" value="Flavoproteins"/>
    <property type="match status" value="1"/>
</dbReference>
<dbReference type="GO" id="GO:0003955">
    <property type="term" value="F:NAD(P)H dehydrogenase (quinone) activity"/>
    <property type="evidence" value="ECO:0007669"/>
    <property type="project" value="InterPro"/>
</dbReference>
<dbReference type="GO" id="GO:0016020">
    <property type="term" value="C:membrane"/>
    <property type="evidence" value="ECO:0007669"/>
    <property type="project" value="TreeGrafter"/>
</dbReference>
<organism evidence="3 4">
    <name type="scientific">Spirochaeta africana (strain ATCC 700263 / DSM 8902 / Z-7692)</name>
    <dbReference type="NCBI Taxonomy" id="889378"/>
    <lineage>
        <taxon>Bacteria</taxon>
        <taxon>Pseudomonadati</taxon>
        <taxon>Spirochaetota</taxon>
        <taxon>Spirochaetia</taxon>
        <taxon>Spirochaetales</taxon>
        <taxon>Spirochaetaceae</taxon>
        <taxon>Spirochaeta</taxon>
    </lineage>
</organism>
<dbReference type="EMBL" id="CP003282">
    <property type="protein sequence ID" value="AFG36246.1"/>
    <property type="molecule type" value="Genomic_DNA"/>
</dbReference>
<proteinExistence type="inferred from homology"/>
<dbReference type="NCBIfam" id="NF002999">
    <property type="entry name" value="PRK03767.1"/>
    <property type="match status" value="1"/>
</dbReference>
<dbReference type="PANTHER" id="PTHR30546">
    <property type="entry name" value="FLAVODOXIN-RELATED PROTEIN WRBA-RELATED"/>
    <property type="match status" value="1"/>
</dbReference>
<protein>
    <submittedName>
        <fullName evidence="3">NAD(P)H:quinone oxidoreductase, type IV</fullName>
    </submittedName>
</protein>
<dbReference type="RefSeq" id="WP_014454244.1">
    <property type="nucleotide sequence ID" value="NC_017098.1"/>
</dbReference>
<dbReference type="KEGG" id="sfc:Spiaf_0137"/>
<keyword evidence="4" id="KW-1185">Reference proteome</keyword>
<dbReference type="FunFam" id="3.40.50.360:FF:000001">
    <property type="entry name" value="NAD(P)H dehydrogenase (Quinone) FQR1-like"/>
    <property type="match status" value="1"/>
</dbReference>
<dbReference type="PROSITE" id="PS50902">
    <property type="entry name" value="FLAVODOXIN_LIKE"/>
    <property type="match status" value="1"/>
</dbReference>
<evidence type="ECO:0000259" key="2">
    <source>
        <dbReference type="PROSITE" id="PS50902"/>
    </source>
</evidence>
<dbReference type="InterPro" id="IPR005025">
    <property type="entry name" value="FMN_Rdtase-like_dom"/>
</dbReference>
<accession>H9UFF3</accession>
<dbReference type="NCBIfam" id="TIGR01755">
    <property type="entry name" value="flav_wrbA"/>
    <property type="match status" value="1"/>
</dbReference>
<evidence type="ECO:0000313" key="3">
    <source>
        <dbReference type="EMBL" id="AFG36246.1"/>
    </source>
</evidence>
<dbReference type="Gene3D" id="3.40.50.360">
    <property type="match status" value="1"/>
</dbReference>
<dbReference type="InterPro" id="IPR029039">
    <property type="entry name" value="Flavoprotein-like_sf"/>
</dbReference>
<comment type="similarity">
    <text evidence="1">Belongs to the WrbA family.</text>
</comment>
<dbReference type="Pfam" id="PF03358">
    <property type="entry name" value="FMN_red"/>
    <property type="match status" value="1"/>
</dbReference>